<accession>A0AAN8WEA2</accession>
<comment type="caution">
    <text evidence="1">The sequence shown here is derived from an EMBL/GenBank/DDBJ whole genome shotgun (WGS) entry which is preliminary data.</text>
</comment>
<reference evidence="1 2" key="1">
    <citation type="submission" date="2023-11" db="EMBL/GenBank/DDBJ databases">
        <title>Halocaridina rubra genome assembly.</title>
        <authorList>
            <person name="Smith C."/>
        </authorList>
    </citation>
    <scope>NUCLEOTIDE SEQUENCE [LARGE SCALE GENOMIC DNA]</scope>
    <source>
        <strain evidence="1">EP-1</strain>
        <tissue evidence="1">Whole</tissue>
    </source>
</reference>
<dbReference type="AlphaFoldDB" id="A0AAN8WEA2"/>
<evidence type="ECO:0000313" key="2">
    <source>
        <dbReference type="Proteomes" id="UP001381693"/>
    </source>
</evidence>
<dbReference type="Proteomes" id="UP001381693">
    <property type="component" value="Unassembled WGS sequence"/>
</dbReference>
<keyword evidence="2" id="KW-1185">Reference proteome</keyword>
<gene>
    <name evidence="1" type="ORF">SK128_004378</name>
</gene>
<proteinExistence type="predicted"/>
<evidence type="ECO:0000313" key="1">
    <source>
        <dbReference type="EMBL" id="KAK7028246.1"/>
    </source>
</evidence>
<protein>
    <submittedName>
        <fullName evidence="1">Uncharacterized protein</fullName>
    </submittedName>
</protein>
<name>A0AAN8WEA2_HALRR</name>
<organism evidence="1 2">
    <name type="scientific">Halocaridina rubra</name>
    <name type="common">Hawaiian red shrimp</name>
    <dbReference type="NCBI Taxonomy" id="373956"/>
    <lineage>
        <taxon>Eukaryota</taxon>
        <taxon>Metazoa</taxon>
        <taxon>Ecdysozoa</taxon>
        <taxon>Arthropoda</taxon>
        <taxon>Crustacea</taxon>
        <taxon>Multicrustacea</taxon>
        <taxon>Malacostraca</taxon>
        <taxon>Eumalacostraca</taxon>
        <taxon>Eucarida</taxon>
        <taxon>Decapoda</taxon>
        <taxon>Pleocyemata</taxon>
        <taxon>Caridea</taxon>
        <taxon>Atyoidea</taxon>
        <taxon>Atyidae</taxon>
        <taxon>Halocaridina</taxon>
    </lineage>
</organism>
<dbReference type="EMBL" id="JAXCGZ010022651">
    <property type="protein sequence ID" value="KAK7028246.1"/>
    <property type="molecule type" value="Genomic_DNA"/>
</dbReference>
<sequence>MFKSLIVVCSPSDAMLAAPGQHLVYLLQVCKKVLVEQEDVVHNLDAVHNTPAKLCHLGNRRRHWLLQSPWVLCSVEPAAWHDESGEVSVLLGEFQLPVAMYGIRSDENLGRQCDAVDGRERHKRGMSRVGDLTVQLRQVHCDTDTIRISHHGYRVTPFRGLITCRLDNPLCNRRVKLFLHWTLKGKGDRPSCVNGEGNSIIFQVNLHEATNHLLE</sequence>